<proteinExistence type="inferred from homology"/>
<dbReference type="Pfam" id="PF00082">
    <property type="entry name" value="Peptidase_S8"/>
    <property type="match status" value="1"/>
</dbReference>
<evidence type="ECO:0000256" key="1">
    <source>
        <dbReference type="ARBA" id="ARBA00011073"/>
    </source>
</evidence>
<dbReference type="EMBL" id="QGGR01000011">
    <property type="protein sequence ID" value="PWK45253.1"/>
    <property type="molecule type" value="Genomic_DNA"/>
</dbReference>
<dbReference type="SUPFAM" id="SSF52743">
    <property type="entry name" value="Subtilisin-like"/>
    <property type="match status" value="1"/>
</dbReference>
<keyword evidence="2 5" id="KW-0645">Protease</keyword>
<evidence type="ECO:0000256" key="4">
    <source>
        <dbReference type="ARBA" id="ARBA00022825"/>
    </source>
</evidence>
<dbReference type="InterPro" id="IPR000209">
    <property type="entry name" value="Peptidase_S8/S53_dom"/>
</dbReference>
<dbReference type="PROSITE" id="PS51892">
    <property type="entry name" value="SUBTILASE"/>
    <property type="match status" value="1"/>
</dbReference>
<feature type="active site" description="Charge relay system" evidence="5">
    <location>
        <position position="194"/>
    </location>
</feature>
<feature type="active site" description="Charge relay system" evidence="5">
    <location>
        <position position="364"/>
    </location>
</feature>
<protein>
    <submittedName>
        <fullName evidence="8">Subtilase family protein</fullName>
    </submittedName>
</protein>
<accession>A0A316FBU2</accession>
<evidence type="ECO:0000313" key="8">
    <source>
        <dbReference type="EMBL" id="PWK45253.1"/>
    </source>
</evidence>
<comment type="similarity">
    <text evidence="1 5">Belongs to the peptidase S8 family.</text>
</comment>
<comment type="caution">
    <text evidence="8">The sequence shown here is derived from an EMBL/GenBank/DDBJ whole genome shotgun (WGS) entry which is preliminary data.</text>
</comment>
<evidence type="ECO:0000256" key="6">
    <source>
        <dbReference type="SAM" id="MobiDB-lite"/>
    </source>
</evidence>
<evidence type="ECO:0000259" key="7">
    <source>
        <dbReference type="Pfam" id="PF00082"/>
    </source>
</evidence>
<organism evidence="8 9">
    <name type="scientific">Actinoplanes xinjiangensis</name>
    <dbReference type="NCBI Taxonomy" id="512350"/>
    <lineage>
        <taxon>Bacteria</taxon>
        <taxon>Bacillati</taxon>
        <taxon>Actinomycetota</taxon>
        <taxon>Actinomycetes</taxon>
        <taxon>Micromonosporales</taxon>
        <taxon>Micromonosporaceae</taxon>
        <taxon>Actinoplanes</taxon>
    </lineage>
</organism>
<keyword evidence="3 5" id="KW-0378">Hydrolase</keyword>
<dbReference type="InterPro" id="IPR036852">
    <property type="entry name" value="Peptidase_S8/S53_dom_sf"/>
</dbReference>
<evidence type="ECO:0000256" key="5">
    <source>
        <dbReference type="PROSITE-ProRule" id="PRU01240"/>
    </source>
</evidence>
<evidence type="ECO:0000256" key="3">
    <source>
        <dbReference type="ARBA" id="ARBA00022801"/>
    </source>
</evidence>
<dbReference type="AlphaFoldDB" id="A0A316FBU2"/>
<feature type="region of interest" description="Disordered" evidence="6">
    <location>
        <begin position="113"/>
        <end position="138"/>
    </location>
</feature>
<dbReference type="GO" id="GO:0004252">
    <property type="term" value="F:serine-type endopeptidase activity"/>
    <property type="evidence" value="ECO:0007669"/>
    <property type="project" value="UniProtKB-UniRule"/>
</dbReference>
<name>A0A316FBU2_9ACTN</name>
<dbReference type="InterPro" id="IPR050131">
    <property type="entry name" value="Peptidase_S8_subtilisin-like"/>
</dbReference>
<feature type="domain" description="Peptidase S8/S53" evidence="7">
    <location>
        <begin position="154"/>
        <end position="376"/>
    </location>
</feature>
<gene>
    <name evidence="8" type="ORF">BC793_111227</name>
</gene>
<keyword evidence="9" id="KW-1185">Reference proteome</keyword>
<dbReference type="PANTHER" id="PTHR43806:SF11">
    <property type="entry name" value="CEREVISIN-RELATED"/>
    <property type="match status" value="1"/>
</dbReference>
<dbReference type="Gene3D" id="3.40.50.200">
    <property type="entry name" value="Peptidase S8/S53 domain"/>
    <property type="match status" value="1"/>
</dbReference>
<evidence type="ECO:0000313" key="9">
    <source>
        <dbReference type="Proteomes" id="UP000245697"/>
    </source>
</evidence>
<keyword evidence="4 5" id="KW-0720">Serine protease</keyword>
<evidence type="ECO:0000256" key="2">
    <source>
        <dbReference type="ARBA" id="ARBA00022670"/>
    </source>
</evidence>
<dbReference type="GO" id="GO:0006508">
    <property type="term" value="P:proteolysis"/>
    <property type="evidence" value="ECO:0007669"/>
    <property type="project" value="UniProtKB-KW"/>
</dbReference>
<reference evidence="8 9" key="1">
    <citation type="submission" date="2018-05" db="EMBL/GenBank/DDBJ databases">
        <title>Genomic Encyclopedia of Archaeal and Bacterial Type Strains, Phase II (KMG-II): from individual species to whole genera.</title>
        <authorList>
            <person name="Goeker M."/>
        </authorList>
    </citation>
    <scope>NUCLEOTIDE SEQUENCE [LARGE SCALE GENOMIC DNA]</scope>
    <source>
        <strain evidence="8 9">DSM 45184</strain>
    </source>
</reference>
<dbReference type="Proteomes" id="UP000245697">
    <property type="component" value="Unassembled WGS sequence"/>
</dbReference>
<dbReference type="PANTHER" id="PTHR43806">
    <property type="entry name" value="PEPTIDASE S8"/>
    <property type="match status" value="1"/>
</dbReference>
<sequence length="411" mass="42166">MFNLDFMTSVAEPTQLVVALPHLGLLLTALDEARERAASDPGRLYATPQTSDVLDLALVTLPEPERAATALGAPDQNRPALDRILAAVRAGFGERYHGWTPLLGKNRIMGQVHGRKKPGVSGAAPAGEVSHGGGGAPRAVARPAWAGDPGAAPNGVTVGLVDTAMCNHEYLTGAWTGPYPGAGDGGPVPAETGHATFIAGLVRRYAPGAGLRVYPALDGTADGWTAAHQIVAAGRAGVDVLNLSFVCYTDDGAGPLLLATALQRLSRDTVVVAAAGNHGYLTDGRARKPAFPAAFAEVVAVGAEGAPFSAQGPWITATAPGTDLESTYLTGPVSVWEDPDGDGPAPATRHEKIFQGYARWSGTSFAAAVVSAMIAERTVPGRISAAEVAARLLAPAAEGKPVPLDPRTPAR</sequence>
<dbReference type="CDD" id="cd00306">
    <property type="entry name" value="Peptidases_S8_S53"/>
    <property type="match status" value="1"/>
</dbReference>
<feature type="active site" description="Charge relay system" evidence="5">
    <location>
        <position position="162"/>
    </location>
</feature>